<sequence length="420" mass="48335">MARRVNSRCINRLNNRPTSSTYPPLPSLPLPSLLPMPFPQKLLREWRERCRNSSPTKVQNSYHPGNSPEIQVSRQPRMEKPALFFSHPSLPYLFPFPLLPIHSRFHSALFFVFIHLLLILSLLPHPSSSYSFLPSPPMSYSFLPSFPMSYSFTFLFSLFRLFLHLLFFLILLLPSPYYSLLPRPHPPFPYSYPLFLSSLFCLFLHLLTYHLPILPPFFLFSSISSFYLCSPFPFSLLCLFLHFPILTLSLPSSLFHLPILPHFSPTHAPFPYSSPFFSSSLFRLFNHLLFLLPFLIPSFLYLFFLLTNPYSLLPVLSLPPPPHAPFPYSSPFFSSLFRLFLHLLFLLPFLILPLLIPSLPPFSSSSPLPYSVCSSTSSSSHSLRLPDICHQKDLGRPKNSPYGPIAYLSPETCSYQSIKR</sequence>
<evidence type="ECO:0000313" key="3">
    <source>
        <dbReference type="EMBL" id="ROT80034.1"/>
    </source>
</evidence>
<feature type="transmembrane region" description="Helical" evidence="2">
    <location>
        <begin position="148"/>
        <end position="173"/>
    </location>
</feature>
<dbReference type="AlphaFoldDB" id="A0A3R7N8E0"/>
<feature type="transmembrane region" description="Helical" evidence="2">
    <location>
        <begin position="108"/>
        <end position="128"/>
    </location>
</feature>
<feature type="transmembrane region" description="Helical" evidence="2">
    <location>
        <begin position="288"/>
        <end position="312"/>
    </location>
</feature>
<protein>
    <submittedName>
        <fullName evidence="3">Uncharacterized protein</fullName>
    </submittedName>
</protein>
<keyword evidence="2" id="KW-0812">Transmembrane</keyword>
<dbReference type="Proteomes" id="UP000283509">
    <property type="component" value="Unassembled WGS sequence"/>
</dbReference>
<accession>A0A3R7N8E0</accession>
<evidence type="ECO:0000313" key="4">
    <source>
        <dbReference type="Proteomes" id="UP000283509"/>
    </source>
</evidence>
<dbReference type="EMBL" id="QCYY01001163">
    <property type="protein sequence ID" value="ROT80034.1"/>
    <property type="molecule type" value="Genomic_DNA"/>
</dbReference>
<comment type="caution">
    <text evidence="3">The sequence shown here is derived from an EMBL/GenBank/DDBJ whole genome shotgun (WGS) entry which is preliminary data.</text>
</comment>
<evidence type="ECO:0000256" key="2">
    <source>
        <dbReference type="SAM" id="Phobius"/>
    </source>
</evidence>
<keyword evidence="4" id="KW-1185">Reference proteome</keyword>
<keyword evidence="2" id="KW-0472">Membrane</keyword>
<organism evidence="3 4">
    <name type="scientific">Penaeus vannamei</name>
    <name type="common">Whiteleg shrimp</name>
    <name type="synonym">Litopenaeus vannamei</name>
    <dbReference type="NCBI Taxonomy" id="6689"/>
    <lineage>
        <taxon>Eukaryota</taxon>
        <taxon>Metazoa</taxon>
        <taxon>Ecdysozoa</taxon>
        <taxon>Arthropoda</taxon>
        <taxon>Crustacea</taxon>
        <taxon>Multicrustacea</taxon>
        <taxon>Malacostraca</taxon>
        <taxon>Eumalacostraca</taxon>
        <taxon>Eucarida</taxon>
        <taxon>Decapoda</taxon>
        <taxon>Dendrobranchiata</taxon>
        <taxon>Penaeoidea</taxon>
        <taxon>Penaeidae</taxon>
        <taxon>Penaeus</taxon>
    </lineage>
</organism>
<feature type="transmembrane region" description="Helical" evidence="2">
    <location>
        <begin position="332"/>
        <end position="356"/>
    </location>
</feature>
<reference evidence="3 4" key="2">
    <citation type="submission" date="2019-01" db="EMBL/GenBank/DDBJ databases">
        <title>The decoding of complex shrimp genome reveals the adaptation for benthos swimmer, frequently molting mechanism and breeding impact on genome.</title>
        <authorList>
            <person name="Sun Y."/>
            <person name="Gao Y."/>
            <person name="Yu Y."/>
        </authorList>
    </citation>
    <scope>NUCLEOTIDE SEQUENCE [LARGE SCALE GENOMIC DNA]</scope>
    <source>
        <tissue evidence="3">Muscle</tissue>
    </source>
</reference>
<gene>
    <name evidence="3" type="ORF">C7M84_001240</name>
</gene>
<name>A0A3R7N8E0_PENVA</name>
<reference evidence="3 4" key="1">
    <citation type="submission" date="2018-04" db="EMBL/GenBank/DDBJ databases">
        <authorList>
            <person name="Zhang X."/>
            <person name="Yuan J."/>
            <person name="Li F."/>
            <person name="Xiang J."/>
        </authorList>
    </citation>
    <scope>NUCLEOTIDE SEQUENCE [LARGE SCALE GENOMIC DNA]</scope>
    <source>
        <tissue evidence="3">Muscle</tissue>
    </source>
</reference>
<feature type="transmembrane region" description="Helical" evidence="2">
    <location>
        <begin position="217"/>
        <end position="243"/>
    </location>
</feature>
<feature type="transmembrane region" description="Helical" evidence="2">
    <location>
        <begin position="194"/>
        <end position="211"/>
    </location>
</feature>
<proteinExistence type="predicted"/>
<evidence type="ECO:0000256" key="1">
    <source>
        <dbReference type="SAM" id="MobiDB-lite"/>
    </source>
</evidence>
<feature type="region of interest" description="Disordered" evidence="1">
    <location>
        <begin position="1"/>
        <end position="26"/>
    </location>
</feature>
<keyword evidence="2" id="KW-1133">Transmembrane helix</keyword>